<evidence type="ECO:0000313" key="2">
    <source>
        <dbReference type="EMBL" id="KAF0895859.1"/>
    </source>
</evidence>
<comment type="similarity">
    <text evidence="1">Belongs to the ribosome-inactivating protein family.</text>
</comment>
<keyword evidence="1" id="KW-0378">Hydrolase</keyword>
<dbReference type="InterPro" id="IPR036041">
    <property type="entry name" value="Ribosome-inact_prot_sf"/>
</dbReference>
<dbReference type="OrthoDB" id="695350at2759"/>
<dbReference type="GO" id="GO:0017148">
    <property type="term" value="P:negative regulation of translation"/>
    <property type="evidence" value="ECO:0007669"/>
    <property type="project" value="UniProtKB-KW"/>
</dbReference>
<comment type="caution">
    <text evidence="2">The sequence shown here is derived from an EMBL/GenBank/DDBJ whole genome shotgun (WGS) entry which is preliminary data.</text>
</comment>
<dbReference type="Pfam" id="PF00161">
    <property type="entry name" value="RIP"/>
    <property type="match status" value="2"/>
</dbReference>
<comment type="catalytic activity">
    <reaction evidence="1">
        <text>Endohydrolysis of the N-glycosidic bond at one specific adenosine on the 28S rRNA.</text>
        <dbReference type="EC" id="3.2.2.22"/>
    </reaction>
</comment>
<dbReference type="EMBL" id="SPHZ02000010">
    <property type="protein sequence ID" value="KAF0895859.1"/>
    <property type="molecule type" value="Genomic_DNA"/>
</dbReference>
<accession>A0A6G1C6I2</accession>
<keyword evidence="1" id="KW-0800">Toxin</keyword>
<dbReference type="InterPro" id="IPR016138">
    <property type="entry name" value="Ribosome_inactivat_prot_sub1"/>
</dbReference>
<keyword evidence="3" id="KW-1185">Reference proteome</keyword>
<evidence type="ECO:0000256" key="1">
    <source>
        <dbReference type="RuleBase" id="RU004915"/>
    </source>
</evidence>
<proteinExistence type="inferred from homology"/>
<keyword evidence="1" id="KW-0611">Plant defense</keyword>
<dbReference type="InterPro" id="IPR001574">
    <property type="entry name" value="Ribosome_inactivat_prot"/>
</dbReference>
<dbReference type="GO" id="GO:0030598">
    <property type="term" value="F:rRNA N-glycosylase activity"/>
    <property type="evidence" value="ECO:0007669"/>
    <property type="project" value="UniProtKB-EC"/>
</dbReference>
<gene>
    <name evidence="2" type="ORF">E2562_016587</name>
</gene>
<evidence type="ECO:0000313" key="3">
    <source>
        <dbReference type="Proteomes" id="UP000479710"/>
    </source>
</evidence>
<protein>
    <recommendedName>
        <fullName evidence="1">rRNA N-glycosylase</fullName>
        <ecNumber evidence="1">3.2.2.22</ecNumber>
    </recommendedName>
</protein>
<dbReference type="EC" id="3.2.2.22" evidence="1"/>
<dbReference type="GO" id="GO:0090729">
    <property type="term" value="F:toxin activity"/>
    <property type="evidence" value="ECO:0007669"/>
    <property type="project" value="UniProtKB-KW"/>
</dbReference>
<reference evidence="2 3" key="1">
    <citation type="submission" date="2019-11" db="EMBL/GenBank/DDBJ databases">
        <title>Whole genome sequence of Oryza granulata.</title>
        <authorList>
            <person name="Li W."/>
        </authorList>
    </citation>
    <scope>NUCLEOTIDE SEQUENCE [LARGE SCALE GENOMIC DNA]</scope>
    <source>
        <strain evidence="3">cv. Menghai</strain>
        <tissue evidence="2">Leaf</tissue>
    </source>
</reference>
<dbReference type="Proteomes" id="UP000479710">
    <property type="component" value="Unassembled WGS sequence"/>
</dbReference>
<dbReference type="SUPFAM" id="SSF56371">
    <property type="entry name" value="Ribosome inactivating proteins (RIP)"/>
    <property type="match status" value="1"/>
</dbReference>
<dbReference type="PANTHER" id="PTHR33453:SF44">
    <property type="entry name" value="RRNA N-GLYCOSYLASE"/>
    <property type="match status" value="1"/>
</dbReference>
<sequence length="260" mass="29167">MTESDAYVQFVEDLRRALSRRSKESVVWEDVKKKEKIARPVLEKQTGDDRDPPEWVHVVLKGKGTVAPTVAIRNDKAYVFAFTNGDGKCFKLTTKNKEKVPPLSAAALWNYKKKTLDGDGDGDVVLPEDLDLKKQIAIICVTLSKAARFNSVCSVVKGGWDSTTGGAAITDRDVNLLKNWDDLSTAMIGWMKDKDDAKWFKNVKATTEIDTMEKAVKEVQIVLNKPPPSSLLDWIKYLWGLLVAMIKPQKLQENYHNKAA</sequence>
<keyword evidence="1" id="KW-0652">Protein synthesis inhibitor</keyword>
<dbReference type="Gene3D" id="3.40.420.10">
    <property type="entry name" value="Ricin (A subunit), domain 1"/>
    <property type="match status" value="1"/>
</dbReference>
<organism evidence="2 3">
    <name type="scientific">Oryza meyeriana var. granulata</name>
    <dbReference type="NCBI Taxonomy" id="110450"/>
    <lineage>
        <taxon>Eukaryota</taxon>
        <taxon>Viridiplantae</taxon>
        <taxon>Streptophyta</taxon>
        <taxon>Embryophyta</taxon>
        <taxon>Tracheophyta</taxon>
        <taxon>Spermatophyta</taxon>
        <taxon>Magnoliopsida</taxon>
        <taxon>Liliopsida</taxon>
        <taxon>Poales</taxon>
        <taxon>Poaceae</taxon>
        <taxon>BOP clade</taxon>
        <taxon>Oryzoideae</taxon>
        <taxon>Oryzeae</taxon>
        <taxon>Oryzinae</taxon>
        <taxon>Oryza</taxon>
        <taxon>Oryza meyeriana</taxon>
    </lineage>
</organism>
<dbReference type="GO" id="GO:0006952">
    <property type="term" value="P:defense response"/>
    <property type="evidence" value="ECO:0007669"/>
    <property type="project" value="UniProtKB-KW"/>
</dbReference>
<dbReference type="PANTHER" id="PTHR33453">
    <property type="match status" value="1"/>
</dbReference>
<dbReference type="AlphaFoldDB" id="A0A6G1C6I2"/>
<name>A0A6G1C6I2_9ORYZ</name>